<reference evidence="4" key="1">
    <citation type="submission" date="2023-07" db="EMBL/GenBank/DDBJ databases">
        <title>30 novel species of actinomycetes from the DSMZ collection.</title>
        <authorList>
            <person name="Nouioui I."/>
        </authorList>
    </citation>
    <scope>NUCLEOTIDE SEQUENCE [LARGE SCALE GENOMIC DNA]</scope>
    <source>
        <strain evidence="4">DSM 41886</strain>
    </source>
</reference>
<dbReference type="PANTHER" id="PTHR38588:SF1">
    <property type="entry name" value="BLL0334 PROTEIN"/>
    <property type="match status" value="1"/>
</dbReference>
<protein>
    <submittedName>
        <fullName evidence="3">SRPBCC domain-containing protein</fullName>
    </submittedName>
</protein>
<accession>A0ABU2S812</accession>
<keyword evidence="2" id="KW-0812">Transmembrane</keyword>
<dbReference type="InterPro" id="IPR023393">
    <property type="entry name" value="START-like_dom_sf"/>
</dbReference>
<keyword evidence="2" id="KW-0472">Membrane</keyword>
<keyword evidence="4" id="KW-1185">Reference proteome</keyword>
<evidence type="ECO:0000313" key="3">
    <source>
        <dbReference type="EMBL" id="MDT0445078.1"/>
    </source>
</evidence>
<organism evidence="3 4">
    <name type="scientific">Streptomyces johnsoniae</name>
    <dbReference type="NCBI Taxonomy" id="3075532"/>
    <lineage>
        <taxon>Bacteria</taxon>
        <taxon>Bacillati</taxon>
        <taxon>Actinomycetota</taxon>
        <taxon>Actinomycetes</taxon>
        <taxon>Kitasatosporales</taxon>
        <taxon>Streptomycetaceae</taxon>
        <taxon>Streptomyces</taxon>
    </lineage>
</organism>
<gene>
    <name evidence="3" type="ORF">RM779_21090</name>
</gene>
<comment type="caution">
    <text evidence="3">The sequence shown here is derived from an EMBL/GenBank/DDBJ whole genome shotgun (WGS) entry which is preliminary data.</text>
</comment>
<evidence type="ECO:0000256" key="1">
    <source>
        <dbReference type="SAM" id="MobiDB-lite"/>
    </source>
</evidence>
<evidence type="ECO:0000313" key="4">
    <source>
        <dbReference type="Proteomes" id="UP001183615"/>
    </source>
</evidence>
<name>A0ABU2S812_9ACTN</name>
<dbReference type="Proteomes" id="UP001183615">
    <property type="component" value="Unassembled WGS sequence"/>
</dbReference>
<feature type="compositionally biased region" description="Pro residues" evidence="1">
    <location>
        <begin position="170"/>
        <end position="180"/>
    </location>
</feature>
<feature type="region of interest" description="Disordered" evidence="1">
    <location>
        <begin position="143"/>
        <end position="315"/>
    </location>
</feature>
<proteinExistence type="predicted"/>
<dbReference type="InterPro" id="IPR010419">
    <property type="entry name" value="CO_DH_gsu"/>
</dbReference>
<dbReference type="RefSeq" id="WP_311619307.1">
    <property type="nucleotide sequence ID" value="NZ_JAVREV010000012.1"/>
</dbReference>
<dbReference type="Gene3D" id="3.30.530.20">
    <property type="match status" value="1"/>
</dbReference>
<keyword evidence="2" id="KW-1133">Transmembrane helix</keyword>
<sequence length="343" mass="35142">MEHEVFLPYSAEAVRSALAAPDRVVRCVPGLQLEPGADPAAPEGRLRVRIGSSSITYRGSMSVTARGDRLTVEAQGAEARGAGEAALMLSVVPREVEDGSGTALTFHGTVEGKGRIGTFDAGQRQAAGRRLLDRFAEALAEELARADEPAPAAGGIGEPDDNERVIPGIPSAPEPEPGPGAGPGRTARAGGNETGAGAESDHDAAFDAVLGAEPGLGRDPDADAGPGSDRGFDGGDLDADLDADLDSDLGAGLDSGPDRDFDPGLDDEEDLPVHEPEADFARRTMIGRSAEEVDHAPPRGRYAPEPTPGGAPGPAAALRWAAPAAALAVATAVVLTRAIRRRR</sequence>
<feature type="transmembrane region" description="Helical" evidence="2">
    <location>
        <begin position="320"/>
        <end position="339"/>
    </location>
</feature>
<dbReference type="EMBL" id="JAVREV010000012">
    <property type="protein sequence ID" value="MDT0445078.1"/>
    <property type="molecule type" value="Genomic_DNA"/>
</dbReference>
<feature type="compositionally biased region" description="Acidic residues" evidence="1">
    <location>
        <begin position="235"/>
        <end position="247"/>
    </location>
</feature>
<evidence type="ECO:0000256" key="2">
    <source>
        <dbReference type="SAM" id="Phobius"/>
    </source>
</evidence>
<dbReference type="SUPFAM" id="SSF55961">
    <property type="entry name" value="Bet v1-like"/>
    <property type="match status" value="1"/>
</dbReference>
<dbReference type="PANTHER" id="PTHR38588">
    <property type="entry name" value="BLL0334 PROTEIN"/>
    <property type="match status" value="1"/>
</dbReference>
<feature type="compositionally biased region" description="Basic and acidic residues" evidence="1">
    <location>
        <begin position="271"/>
        <end position="282"/>
    </location>
</feature>